<gene>
    <name evidence="2" type="ORF">NM961_12030</name>
</gene>
<sequence length="383" mass="39681">MRNLRLPLPLLLLALAAPSTAQTPGVELRMKWGNPPRICVIRTDADGVSVAGDGALEFNGTAAATDCPGGGGTVTDPVITDDLGASELPAEVLVGASTTVHWSADADSCSYAGSSFPGTLANWPTSGAGATPCSSAAGCAADHAVNLSFAQAGTYTFKLTCSKAGAANPAVSTRSVSVTEQPSSGCIAPAGLRRLLSGQVRYNSTASYPARTADLTRFESVFGHDQNDGPLRPFPGTINLTQRIMLPENNYVALQFTVPDNFNTATQGAYALEESAVNDRPDKVSITISKRCGDFRPTAAAPMTDRCILNASELNGSIPWGNVGLTARCQLQAGQTYYLNILYASLDAPTTPGCNISSCGAPILNRKTGPTTGHIWQGTPASP</sequence>
<organism evidence="2 3">
    <name type="scientific">Tahibacter harae</name>
    <dbReference type="NCBI Taxonomy" id="2963937"/>
    <lineage>
        <taxon>Bacteria</taxon>
        <taxon>Pseudomonadati</taxon>
        <taxon>Pseudomonadota</taxon>
        <taxon>Gammaproteobacteria</taxon>
        <taxon>Lysobacterales</taxon>
        <taxon>Rhodanobacteraceae</taxon>
        <taxon>Tahibacter</taxon>
    </lineage>
</organism>
<keyword evidence="1" id="KW-0732">Signal</keyword>
<proteinExistence type="predicted"/>
<evidence type="ECO:0000313" key="2">
    <source>
        <dbReference type="EMBL" id="MCQ4165438.1"/>
    </source>
</evidence>
<feature type="signal peptide" evidence="1">
    <location>
        <begin position="1"/>
        <end position="21"/>
    </location>
</feature>
<dbReference type="Proteomes" id="UP001165498">
    <property type="component" value="Unassembled WGS sequence"/>
</dbReference>
<comment type="caution">
    <text evidence="2">The sequence shown here is derived from an EMBL/GenBank/DDBJ whole genome shotgun (WGS) entry which is preliminary data.</text>
</comment>
<name>A0ABT1QT20_9GAMM</name>
<protein>
    <recommendedName>
        <fullName evidence="4">PKD domain-containing protein</fullName>
    </recommendedName>
</protein>
<evidence type="ECO:0000256" key="1">
    <source>
        <dbReference type="SAM" id="SignalP"/>
    </source>
</evidence>
<evidence type="ECO:0000313" key="3">
    <source>
        <dbReference type="Proteomes" id="UP001165498"/>
    </source>
</evidence>
<dbReference type="EMBL" id="JANFQO010000009">
    <property type="protein sequence ID" value="MCQ4165438.1"/>
    <property type="molecule type" value="Genomic_DNA"/>
</dbReference>
<keyword evidence="3" id="KW-1185">Reference proteome</keyword>
<evidence type="ECO:0008006" key="4">
    <source>
        <dbReference type="Google" id="ProtNLM"/>
    </source>
</evidence>
<dbReference type="RefSeq" id="WP_255914615.1">
    <property type="nucleotide sequence ID" value="NZ_JANFQO010000009.1"/>
</dbReference>
<accession>A0ABT1QT20</accession>
<feature type="chain" id="PRO_5045052585" description="PKD domain-containing protein" evidence="1">
    <location>
        <begin position="22"/>
        <end position="383"/>
    </location>
</feature>
<reference evidence="2" key="1">
    <citation type="submission" date="2022-07" db="EMBL/GenBank/DDBJ databases">
        <title>Tahibacter sp., a new gammaproteobacterium isolated from the silt sample collected at pig farm.</title>
        <authorList>
            <person name="Chen H."/>
        </authorList>
    </citation>
    <scope>NUCLEOTIDE SEQUENCE</scope>
    <source>
        <strain evidence="2">P2K</strain>
    </source>
</reference>